<dbReference type="EMBL" id="JADWDJ010000010">
    <property type="protein sequence ID" value="KAG5275150.1"/>
    <property type="molecule type" value="Genomic_DNA"/>
</dbReference>
<reference evidence="1" key="1">
    <citation type="submission" date="2020-10" db="EMBL/GenBank/DDBJ databases">
        <title>Chromosome-scale genome assembly of the Allis shad, Alosa alosa.</title>
        <authorList>
            <person name="Margot Z."/>
            <person name="Christophe K."/>
            <person name="Cabau C."/>
            <person name="Louis A."/>
            <person name="Berthelot C."/>
            <person name="Parey E."/>
            <person name="Roest Crollius H."/>
            <person name="Montfort J."/>
            <person name="Robinson-Rechavi M."/>
            <person name="Bucao C."/>
            <person name="Bouchez O."/>
            <person name="Gislard M."/>
            <person name="Lluch J."/>
            <person name="Milhes M."/>
            <person name="Lampietro C."/>
            <person name="Lopez Roques C."/>
            <person name="Donnadieu C."/>
            <person name="Braasch I."/>
            <person name="Desvignes T."/>
            <person name="Postlethwait J."/>
            <person name="Bobe J."/>
            <person name="Guiguen Y."/>
        </authorList>
    </citation>
    <scope>NUCLEOTIDE SEQUENCE</scope>
    <source>
        <strain evidence="1">M-15738</strain>
        <tissue evidence="1">Blood</tissue>
    </source>
</reference>
<dbReference type="AlphaFoldDB" id="A0AAV6GN61"/>
<gene>
    <name evidence="1" type="ORF">AALO_G00144150</name>
</gene>
<sequence length="51" mass="6000">MVFQQRFPEEPIPSIIMGPNHKDEILITWVEWKPAPQRGMKENLPCLLLVE</sequence>
<evidence type="ECO:0000313" key="2">
    <source>
        <dbReference type="Proteomes" id="UP000823561"/>
    </source>
</evidence>
<name>A0AAV6GN61_9TELE</name>
<accession>A0AAV6GN61</accession>
<organism evidence="1 2">
    <name type="scientific">Alosa alosa</name>
    <name type="common">allis shad</name>
    <dbReference type="NCBI Taxonomy" id="278164"/>
    <lineage>
        <taxon>Eukaryota</taxon>
        <taxon>Metazoa</taxon>
        <taxon>Chordata</taxon>
        <taxon>Craniata</taxon>
        <taxon>Vertebrata</taxon>
        <taxon>Euteleostomi</taxon>
        <taxon>Actinopterygii</taxon>
        <taxon>Neopterygii</taxon>
        <taxon>Teleostei</taxon>
        <taxon>Clupei</taxon>
        <taxon>Clupeiformes</taxon>
        <taxon>Clupeoidei</taxon>
        <taxon>Clupeidae</taxon>
        <taxon>Alosa</taxon>
    </lineage>
</organism>
<keyword evidence="2" id="KW-1185">Reference proteome</keyword>
<evidence type="ECO:0000313" key="1">
    <source>
        <dbReference type="EMBL" id="KAG5275150.1"/>
    </source>
</evidence>
<protein>
    <submittedName>
        <fullName evidence="1">Uncharacterized protein</fullName>
    </submittedName>
</protein>
<dbReference type="Proteomes" id="UP000823561">
    <property type="component" value="Chromosome 10"/>
</dbReference>
<proteinExistence type="predicted"/>
<comment type="caution">
    <text evidence="1">The sequence shown here is derived from an EMBL/GenBank/DDBJ whole genome shotgun (WGS) entry which is preliminary data.</text>
</comment>